<name>A0AAD9NZ10_RIDPI</name>
<keyword evidence="3" id="KW-1185">Reference proteome</keyword>
<dbReference type="AlphaFoldDB" id="A0AAD9NZ10"/>
<protein>
    <submittedName>
        <fullName evidence="2">Uncharacterized protein</fullName>
    </submittedName>
</protein>
<reference evidence="2" key="1">
    <citation type="journal article" date="2023" name="Mol. Biol. Evol.">
        <title>Third-Generation Sequencing Reveals the Adaptive Role of the Epigenome in Three Deep-Sea Polychaetes.</title>
        <authorList>
            <person name="Perez M."/>
            <person name="Aroh O."/>
            <person name="Sun Y."/>
            <person name="Lan Y."/>
            <person name="Juniper S.K."/>
            <person name="Young C.R."/>
            <person name="Angers B."/>
            <person name="Qian P.Y."/>
        </authorList>
    </citation>
    <scope>NUCLEOTIDE SEQUENCE</scope>
    <source>
        <strain evidence="2">R07B-5</strain>
    </source>
</reference>
<evidence type="ECO:0000256" key="1">
    <source>
        <dbReference type="SAM" id="Phobius"/>
    </source>
</evidence>
<evidence type="ECO:0000313" key="2">
    <source>
        <dbReference type="EMBL" id="KAK2185064.1"/>
    </source>
</evidence>
<dbReference type="PANTHER" id="PTHR33332">
    <property type="entry name" value="REVERSE TRANSCRIPTASE DOMAIN-CONTAINING PROTEIN"/>
    <property type="match status" value="1"/>
</dbReference>
<accession>A0AAD9NZ10</accession>
<comment type="caution">
    <text evidence="2">The sequence shown here is derived from an EMBL/GenBank/DDBJ whole genome shotgun (WGS) entry which is preliminary data.</text>
</comment>
<proteinExistence type="predicted"/>
<organism evidence="2 3">
    <name type="scientific">Ridgeia piscesae</name>
    <name type="common">Tubeworm</name>
    <dbReference type="NCBI Taxonomy" id="27915"/>
    <lineage>
        <taxon>Eukaryota</taxon>
        <taxon>Metazoa</taxon>
        <taxon>Spiralia</taxon>
        <taxon>Lophotrochozoa</taxon>
        <taxon>Annelida</taxon>
        <taxon>Polychaeta</taxon>
        <taxon>Sedentaria</taxon>
        <taxon>Canalipalpata</taxon>
        <taxon>Sabellida</taxon>
        <taxon>Siboglinidae</taxon>
        <taxon>Ridgeia</taxon>
    </lineage>
</organism>
<evidence type="ECO:0000313" key="3">
    <source>
        <dbReference type="Proteomes" id="UP001209878"/>
    </source>
</evidence>
<gene>
    <name evidence="2" type="ORF">NP493_246g00027</name>
</gene>
<keyword evidence="1" id="KW-0812">Transmembrane</keyword>
<keyword evidence="1" id="KW-1133">Transmembrane helix</keyword>
<dbReference type="EMBL" id="JAODUO010000245">
    <property type="protein sequence ID" value="KAK2185064.1"/>
    <property type="molecule type" value="Genomic_DNA"/>
</dbReference>
<sequence length="266" mass="30461">MWMASNYMFMNNNKTEYLPVIPKTATATALVDGSVIRVGDATITASRFVRNLGVVIDHHLDFKKQVSSIVIVCSFHLRHINKMSRYLPMVTKERVVNAIITSWLDYCNCLLYGTSVNNIARLQRIHNSAARLILRRPRRDSAMPLLCILHWLPVPQRIEFKIIAFTYKAVHGNAPKYLSDLVCPYKPARALCSANNNLLTVVRTYVKAGDNSFVVAAATLWNVLHVHSNIKTFACLATFEARLKTHFFLLLLRLSLMFVYFYRYFS</sequence>
<keyword evidence="1" id="KW-0472">Membrane</keyword>
<feature type="transmembrane region" description="Helical" evidence="1">
    <location>
        <begin position="247"/>
        <end position="265"/>
    </location>
</feature>
<dbReference type="Proteomes" id="UP001209878">
    <property type="component" value="Unassembled WGS sequence"/>
</dbReference>